<organism evidence="1 2">
    <name type="scientific">Trametes coccinea (strain BRFM310)</name>
    <name type="common">Pycnoporus coccineus</name>
    <dbReference type="NCBI Taxonomy" id="1353009"/>
    <lineage>
        <taxon>Eukaryota</taxon>
        <taxon>Fungi</taxon>
        <taxon>Dikarya</taxon>
        <taxon>Basidiomycota</taxon>
        <taxon>Agaricomycotina</taxon>
        <taxon>Agaricomycetes</taxon>
        <taxon>Polyporales</taxon>
        <taxon>Polyporaceae</taxon>
        <taxon>Trametes</taxon>
    </lineage>
</organism>
<dbReference type="EMBL" id="KZ084099">
    <property type="protein sequence ID" value="OSD03724.1"/>
    <property type="molecule type" value="Genomic_DNA"/>
</dbReference>
<accession>A0A1Y2ISX2</accession>
<protein>
    <submittedName>
        <fullName evidence="1">Uncharacterized protein</fullName>
    </submittedName>
</protein>
<dbReference type="AlphaFoldDB" id="A0A1Y2ISX2"/>
<name>A0A1Y2ISX2_TRAC3</name>
<sequence>MNLPNPRLDVPSEFDSDYPKDRLYQLKVTLAAAAKIRLGAGQRGRQGRPYAIRPLAWPHDAHHRRSTQWFRVPPASLRSFGHLRLAPCRAHGLRRVPRRGPLLRQLGSFDLRPPFVALQLTPSISRLSRDVLASCISPSKRDWTSIAIGWDPSALAMGRTGRIRAGTRRIDRIHRATR</sequence>
<keyword evidence="2" id="KW-1185">Reference proteome</keyword>
<dbReference type="OrthoDB" id="5424209at2759"/>
<proteinExistence type="predicted"/>
<evidence type="ECO:0000313" key="2">
    <source>
        <dbReference type="Proteomes" id="UP000193067"/>
    </source>
</evidence>
<reference evidence="1 2" key="1">
    <citation type="journal article" date="2015" name="Biotechnol. Biofuels">
        <title>Enhanced degradation of softwood versus hardwood by the white-rot fungus Pycnoporus coccineus.</title>
        <authorList>
            <person name="Couturier M."/>
            <person name="Navarro D."/>
            <person name="Chevret D."/>
            <person name="Henrissat B."/>
            <person name="Piumi F."/>
            <person name="Ruiz-Duenas F.J."/>
            <person name="Martinez A.T."/>
            <person name="Grigoriev I.V."/>
            <person name="Riley R."/>
            <person name="Lipzen A."/>
            <person name="Berrin J.G."/>
            <person name="Master E.R."/>
            <person name="Rosso M.N."/>
        </authorList>
    </citation>
    <scope>NUCLEOTIDE SEQUENCE [LARGE SCALE GENOMIC DNA]</scope>
    <source>
        <strain evidence="1 2">BRFM310</strain>
    </source>
</reference>
<gene>
    <name evidence="1" type="ORF">PYCCODRAFT_191138</name>
</gene>
<dbReference type="Proteomes" id="UP000193067">
    <property type="component" value="Unassembled WGS sequence"/>
</dbReference>
<evidence type="ECO:0000313" key="1">
    <source>
        <dbReference type="EMBL" id="OSD03724.1"/>
    </source>
</evidence>